<evidence type="ECO:0000259" key="1">
    <source>
        <dbReference type="PROSITE" id="PS51186"/>
    </source>
</evidence>
<dbReference type="InterPro" id="IPR000182">
    <property type="entry name" value="GNAT_dom"/>
</dbReference>
<dbReference type="InterPro" id="IPR016181">
    <property type="entry name" value="Acyl_CoA_acyltransferase"/>
</dbReference>
<organism evidence="2 3">
    <name type="scientific">Muiribacterium halophilum</name>
    <dbReference type="NCBI Taxonomy" id="2053465"/>
    <lineage>
        <taxon>Bacteria</taxon>
        <taxon>Candidatus Muiribacteriota</taxon>
        <taxon>Candidatus Muiribacteriia</taxon>
        <taxon>Candidatus Muiribacteriales</taxon>
        <taxon>Candidatus Muiribacteriaceae</taxon>
        <taxon>Candidatus Muiribacterium</taxon>
    </lineage>
</organism>
<dbReference type="Proteomes" id="UP000234857">
    <property type="component" value="Unassembled WGS sequence"/>
</dbReference>
<dbReference type="Pfam" id="PF00583">
    <property type="entry name" value="Acetyltransf_1"/>
    <property type="match status" value="2"/>
</dbReference>
<dbReference type="SUPFAM" id="SSF55729">
    <property type="entry name" value="Acyl-CoA N-acyltransferases (Nat)"/>
    <property type="match status" value="2"/>
</dbReference>
<comment type="caution">
    <text evidence="2">The sequence shown here is derived from an EMBL/GenBank/DDBJ whole genome shotgun (WGS) entry which is preliminary data.</text>
</comment>
<dbReference type="CDD" id="cd04301">
    <property type="entry name" value="NAT_SF"/>
    <property type="match status" value="1"/>
</dbReference>
<feature type="domain" description="N-acetyltransferase" evidence="1">
    <location>
        <begin position="1"/>
        <end position="141"/>
    </location>
</feature>
<name>A0A2N5ZIS0_MUIH1</name>
<dbReference type="AlphaFoldDB" id="A0A2N5ZIS0"/>
<sequence length="291" mass="34950">MFEINRIGKKDIESFRIFLTDNEYREAVDTFERSEIYGAFKFFIPVGYLRIFKKYKDRYCLNYLFVAQKHRKNGLGDLFIKKTLEILNRDNITELLTEYTTVPEYDKPVDKLLEKHGFSDPELLSGICYTDRRILRSPWLRRAKIPEKYKVIQWDKVEENIKEKLKFDKEKKDWENDNLSPFNDENKDYIPQLSFCILDHDKVLGWIITTLANKETTRYGNIYIRKKYRGNGYSFALLYKALVKQDELFPDIPYGLWRFPANNQERVNFNNRRMGSYLISLKHKVGRILKI</sequence>
<dbReference type="EMBL" id="PKTG01000058">
    <property type="protein sequence ID" value="PLX18598.1"/>
    <property type="molecule type" value="Genomic_DNA"/>
</dbReference>
<protein>
    <recommendedName>
        <fullName evidence="1">N-acetyltransferase domain-containing protein</fullName>
    </recommendedName>
</protein>
<dbReference type="GO" id="GO:0016747">
    <property type="term" value="F:acyltransferase activity, transferring groups other than amino-acyl groups"/>
    <property type="evidence" value="ECO:0007669"/>
    <property type="project" value="InterPro"/>
</dbReference>
<dbReference type="Gene3D" id="3.40.630.30">
    <property type="match status" value="2"/>
</dbReference>
<evidence type="ECO:0000313" key="2">
    <source>
        <dbReference type="EMBL" id="PLX18598.1"/>
    </source>
</evidence>
<evidence type="ECO:0000313" key="3">
    <source>
        <dbReference type="Proteomes" id="UP000234857"/>
    </source>
</evidence>
<proteinExistence type="predicted"/>
<accession>A0A2N5ZIS0</accession>
<reference evidence="2 3" key="1">
    <citation type="submission" date="2017-11" db="EMBL/GenBank/DDBJ databases">
        <title>Genome-resolved metagenomics identifies genetic mobility, metabolic interactions, and unexpected diversity in perchlorate-reducing communities.</title>
        <authorList>
            <person name="Barnum T.P."/>
            <person name="Figueroa I.A."/>
            <person name="Carlstrom C.I."/>
            <person name="Lucas L.N."/>
            <person name="Engelbrektson A.L."/>
            <person name="Coates J.D."/>
        </authorList>
    </citation>
    <scope>NUCLEOTIDE SEQUENCE [LARGE SCALE GENOMIC DNA]</scope>
    <source>
        <strain evidence="2">BM706</strain>
    </source>
</reference>
<gene>
    <name evidence="2" type="ORF">C0601_04345</name>
</gene>
<dbReference type="PROSITE" id="PS51186">
    <property type="entry name" value="GNAT"/>
    <property type="match status" value="1"/>
</dbReference>